<keyword evidence="4 8" id="KW-0863">Zinc-finger</keyword>
<reference evidence="11" key="2">
    <citation type="submission" date="2020-05" db="UniProtKB">
        <authorList>
            <consortium name="EnsemblMetazoa"/>
        </authorList>
    </citation>
    <scope>IDENTIFICATION</scope>
</reference>
<evidence type="ECO:0000256" key="3">
    <source>
        <dbReference type="ARBA" id="ARBA00022723"/>
    </source>
</evidence>
<evidence type="ECO:0000256" key="8">
    <source>
        <dbReference type="PROSITE-ProRule" id="PRU00855"/>
    </source>
</evidence>
<keyword evidence="12" id="KW-1185">Reference proteome</keyword>
<dbReference type="Proteomes" id="UP000030765">
    <property type="component" value="Unassembled WGS sequence"/>
</dbReference>
<evidence type="ECO:0000256" key="2">
    <source>
        <dbReference type="ARBA" id="ARBA00022490"/>
    </source>
</evidence>
<dbReference type="GO" id="GO:0008270">
    <property type="term" value="F:zinc ion binding"/>
    <property type="evidence" value="ECO:0007669"/>
    <property type="project" value="UniProtKB-KW"/>
</dbReference>
<feature type="domain" description="Nanos-type" evidence="9">
    <location>
        <begin position="138"/>
        <end position="192"/>
    </location>
</feature>
<evidence type="ECO:0000256" key="7">
    <source>
        <dbReference type="ARBA" id="ARBA00022884"/>
    </source>
</evidence>
<dbReference type="AlphaFoldDB" id="A0A084VDN0"/>
<evidence type="ECO:0000256" key="1">
    <source>
        <dbReference type="ARBA" id="ARBA00004496"/>
    </source>
</evidence>
<dbReference type="OrthoDB" id="10010129at2759"/>
<gene>
    <name evidence="10" type="ORF">ZHAS_00003104</name>
</gene>
<dbReference type="PROSITE" id="PS51522">
    <property type="entry name" value="ZF_NANOS"/>
    <property type="match status" value="1"/>
</dbReference>
<dbReference type="STRING" id="74873.A0A084VDN0"/>
<evidence type="ECO:0000259" key="9">
    <source>
        <dbReference type="PROSITE" id="PS51522"/>
    </source>
</evidence>
<comment type="subcellular location">
    <subcellularLocation>
        <location evidence="1">Cytoplasm</location>
    </subcellularLocation>
</comment>
<keyword evidence="7 8" id="KW-0694">RNA-binding</keyword>
<name>A0A084VDN0_ANOSI</name>
<evidence type="ECO:0000256" key="4">
    <source>
        <dbReference type="ARBA" id="ARBA00022771"/>
    </source>
</evidence>
<dbReference type="InterPro" id="IPR038129">
    <property type="entry name" value="Nanos_sf"/>
</dbReference>
<evidence type="ECO:0000256" key="6">
    <source>
        <dbReference type="ARBA" id="ARBA00022845"/>
    </source>
</evidence>
<keyword evidence="6 8" id="KW-0810">Translation regulation</keyword>
<dbReference type="Pfam" id="PF05741">
    <property type="entry name" value="zf-nanos"/>
    <property type="match status" value="1"/>
</dbReference>
<keyword evidence="2" id="KW-0963">Cytoplasm</keyword>
<accession>A0A084VDN0</accession>
<dbReference type="VEuPathDB" id="VectorBase:ASIC003104"/>
<evidence type="ECO:0000256" key="5">
    <source>
        <dbReference type="ARBA" id="ARBA00022833"/>
    </source>
</evidence>
<dbReference type="VEuPathDB" id="VectorBase:ASIS006980"/>
<reference evidence="10 12" key="1">
    <citation type="journal article" date="2014" name="BMC Genomics">
        <title>Genome sequence of Anopheles sinensis provides insight into genetics basis of mosquito competence for malaria parasites.</title>
        <authorList>
            <person name="Zhou D."/>
            <person name="Zhang D."/>
            <person name="Ding G."/>
            <person name="Shi L."/>
            <person name="Hou Q."/>
            <person name="Ye Y."/>
            <person name="Xu Y."/>
            <person name="Zhou H."/>
            <person name="Xiong C."/>
            <person name="Li S."/>
            <person name="Yu J."/>
            <person name="Hong S."/>
            <person name="Yu X."/>
            <person name="Zou P."/>
            <person name="Chen C."/>
            <person name="Chang X."/>
            <person name="Wang W."/>
            <person name="Lv Y."/>
            <person name="Sun Y."/>
            <person name="Ma L."/>
            <person name="Shen B."/>
            <person name="Zhu C."/>
        </authorList>
    </citation>
    <scope>NUCLEOTIDE SEQUENCE [LARGE SCALE GENOMIC DNA]</scope>
</reference>
<dbReference type="PANTHER" id="PTHR12887">
    <property type="entry name" value="NANOS PROTEIN"/>
    <property type="match status" value="1"/>
</dbReference>
<dbReference type="InterPro" id="IPR024161">
    <property type="entry name" value="Znf_nanos-typ"/>
</dbReference>
<organism evidence="10">
    <name type="scientific">Anopheles sinensis</name>
    <name type="common">Mosquito</name>
    <dbReference type="NCBI Taxonomy" id="74873"/>
    <lineage>
        <taxon>Eukaryota</taxon>
        <taxon>Metazoa</taxon>
        <taxon>Ecdysozoa</taxon>
        <taxon>Arthropoda</taxon>
        <taxon>Hexapoda</taxon>
        <taxon>Insecta</taxon>
        <taxon>Pterygota</taxon>
        <taxon>Neoptera</taxon>
        <taxon>Endopterygota</taxon>
        <taxon>Diptera</taxon>
        <taxon>Nematocera</taxon>
        <taxon>Culicoidea</taxon>
        <taxon>Culicidae</taxon>
        <taxon>Anophelinae</taxon>
        <taxon>Anopheles</taxon>
    </lineage>
</organism>
<dbReference type="GO" id="GO:0003723">
    <property type="term" value="F:RNA binding"/>
    <property type="evidence" value="ECO:0007669"/>
    <property type="project" value="UniProtKB-UniRule"/>
</dbReference>
<dbReference type="GO" id="GO:0006417">
    <property type="term" value="P:regulation of translation"/>
    <property type="evidence" value="ECO:0007669"/>
    <property type="project" value="UniProtKB-UniRule"/>
</dbReference>
<protein>
    <submittedName>
        <fullName evidence="10 11">NOS protein</fullName>
    </submittedName>
</protein>
<evidence type="ECO:0000313" key="11">
    <source>
        <dbReference type="EnsemblMetazoa" id="ASIC003104-PA"/>
    </source>
</evidence>
<keyword evidence="5" id="KW-0862">Zinc</keyword>
<dbReference type="EnsemblMetazoa" id="ASIC003104-RA">
    <property type="protein sequence ID" value="ASIC003104-PA"/>
    <property type="gene ID" value="ASIC003104"/>
</dbReference>
<dbReference type="Gene3D" id="4.10.60.30">
    <property type="entry name" value="Nanos, RNA-binding domain"/>
    <property type="match status" value="1"/>
</dbReference>
<dbReference type="InterPro" id="IPR008705">
    <property type="entry name" value="Nanos/Xcar2"/>
</dbReference>
<keyword evidence="3" id="KW-0479">Metal-binding</keyword>
<dbReference type="GO" id="GO:0005737">
    <property type="term" value="C:cytoplasm"/>
    <property type="evidence" value="ECO:0007669"/>
    <property type="project" value="UniProtKB-SubCell"/>
</dbReference>
<proteinExistence type="inferred from homology"/>
<evidence type="ECO:0000313" key="12">
    <source>
        <dbReference type="Proteomes" id="UP000030765"/>
    </source>
</evidence>
<comment type="similarity">
    <text evidence="8">Belongs to the nanos family.</text>
</comment>
<sequence>MERKRMDPEIDIEAAVELWFRLFPDGTASINYALQSPLGKPGAKLKPNQIPSNRQQHLVVDFAGMAKDILPTSNQNMSAVRDEFRRNGYNDVPYDHCLPQLKGKTPWYKSPSSMPLRNMSNQTSGRVLRNEAQTNEKYCVFCFNNKAEPIVYKSHRCKDDHGRVCCPILRTLVCPFCKATGPTAHTPKYCPIKPIITPEYCEAVEQKNKEKETFMRLTNKENAKSTIWPLDLSASNNKKYNIPKKHVHQDMNRRKSMRM</sequence>
<evidence type="ECO:0000313" key="10">
    <source>
        <dbReference type="EMBL" id="KFB36074.1"/>
    </source>
</evidence>
<dbReference type="EMBL" id="ATLV01011631">
    <property type="status" value="NOT_ANNOTATED_CDS"/>
    <property type="molecule type" value="Genomic_DNA"/>
</dbReference>
<dbReference type="EMBL" id="KE524705">
    <property type="protein sequence ID" value="KFB36074.1"/>
    <property type="molecule type" value="Genomic_DNA"/>
</dbReference>